<evidence type="ECO:0000256" key="4">
    <source>
        <dbReference type="ARBA" id="ARBA00022989"/>
    </source>
</evidence>
<evidence type="ECO:0000313" key="8">
    <source>
        <dbReference type="EMBL" id="PDS24621.1"/>
    </source>
</evidence>
<comment type="subcellular location">
    <subcellularLocation>
        <location evidence="1">Cell membrane</location>
        <topology evidence="1">Multi-pass membrane protein</topology>
    </subcellularLocation>
</comment>
<evidence type="ECO:0000256" key="5">
    <source>
        <dbReference type="ARBA" id="ARBA00023136"/>
    </source>
</evidence>
<keyword evidence="5 6" id="KW-0472">Membrane</keyword>
<evidence type="ECO:0000256" key="2">
    <source>
        <dbReference type="ARBA" id="ARBA00022475"/>
    </source>
</evidence>
<dbReference type="InterPro" id="IPR051791">
    <property type="entry name" value="Pra-immunoreactive"/>
</dbReference>
<evidence type="ECO:0000313" key="9">
    <source>
        <dbReference type="Proteomes" id="UP000220828"/>
    </source>
</evidence>
<dbReference type="OrthoDB" id="9814143at2"/>
<reference evidence="8 9" key="1">
    <citation type="submission" date="2017-09" db="EMBL/GenBank/DDBJ databases">
        <title>Whole genomes of Flavobacteriaceae.</title>
        <authorList>
            <person name="Stine C."/>
            <person name="Li C."/>
            <person name="Tadesse D."/>
        </authorList>
    </citation>
    <scope>NUCLEOTIDE SEQUENCE [LARGE SCALE GENOMIC DNA]</scope>
    <source>
        <strain evidence="8 9">ATCC 35036</strain>
    </source>
</reference>
<evidence type="ECO:0000256" key="3">
    <source>
        <dbReference type="ARBA" id="ARBA00022692"/>
    </source>
</evidence>
<evidence type="ECO:0000256" key="6">
    <source>
        <dbReference type="SAM" id="Phobius"/>
    </source>
</evidence>
<dbReference type="GO" id="GO:0005886">
    <property type="term" value="C:plasma membrane"/>
    <property type="evidence" value="ECO:0007669"/>
    <property type="project" value="UniProtKB-SubCell"/>
</dbReference>
<gene>
    <name evidence="8" type="ORF">B0A77_07540</name>
</gene>
<keyword evidence="2" id="KW-1003">Cell membrane</keyword>
<comment type="caution">
    <text evidence="8">The sequence shown here is derived from an EMBL/GenBank/DDBJ whole genome shotgun (WGS) entry which is preliminary data.</text>
</comment>
<evidence type="ECO:0000259" key="7">
    <source>
        <dbReference type="Pfam" id="PF06271"/>
    </source>
</evidence>
<dbReference type="RefSeq" id="WP_097554050.1">
    <property type="nucleotide sequence ID" value="NZ_PCMW01000040.1"/>
</dbReference>
<name>A0A2H3KRI6_9FLAO</name>
<keyword evidence="3 6" id="KW-0812">Transmembrane</keyword>
<dbReference type="PANTHER" id="PTHR36115">
    <property type="entry name" value="PROLINE-RICH ANTIGEN HOMOLOG-RELATED"/>
    <property type="match status" value="1"/>
</dbReference>
<evidence type="ECO:0000256" key="1">
    <source>
        <dbReference type="ARBA" id="ARBA00004651"/>
    </source>
</evidence>
<dbReference type="AlphaFoldDB" id="A0A2H3KRI6"/>
<dbReference type="Proteomes" id="UP000220828">
    <property type="component" value="Unassembled WGS sequence"/>
</dbReference>
<keyword evidence="4 6" id="KW-1133">Transmembrane helix</keyword>
<proteinExistence type="predicted"/>
<dbReference type="InterPro" id="IPR010432">
    <property type="entry name" value="RDD"/>
</dbReference>
<feature type="transmembrane region" description="Helical" evidence="6">
    <location>
        <begin position="58"/>
        <end position="76"/>
    </location>
</feature>
<dbReference type="EMBL" id="PCMW01000040">
    <property type="protein sequence ID" value="PDS24621.1"/>
    <property type="molecule type" value="Genomic_DNA"/>
</dbReference>
<accession>A0A2H3KRI6</accession>
<feature type="transmembrane region" description="Helical" evidence="6">
    <location>
        <begin position="19"/>
        <end position="38"/>
    </location>
</feature>
<dbReference type="Pfam" id="PF06271">
    <property type="entry name" value="RDD"/>
    <property type="match status" value="1"/>
</dbReference>
<protein>
    <recommendedName>
        <fullName evidence="7">RDD domain-containing protein</fullName>
    </recommendedName>
</protein>
<organism evidence="8 9">
    <name type="scientific">Flavobacterium branchiophilum</name>
    <dbReference type="NCBI Taxonomy" id="55197"/>
    <lineage>
        <taxon>Bacteria</taxon>
        <taxon>Pseudomonadati</taxon>
        <taxon>Bacteroidota</taxon>
        <taxon>Flavobacteriia</taxon>
        <taxon>Flavobacteriales</taxon>
        <taxon>Flavobacteriaceae</taxon>
        <taxon>Flavobacterium</taxon>
    </lineage>
</organism>
<sequence>MENTIIINEELMASKSRRFIAFALDYLFIQSLYFSYVYFIENTTFWDYLDKDFDIFDVLTGCVIALVYGAVVYPIFSGNLGHRIMGIKVVNFDGKSNFNKFYEGAFREFIKDICIVLIFPNLWILFDKNNQNIYDKLFKTIVIKRI</sequence>
<feature type="domain" description="RDD" evidence="7">
    <location>
        <begin position="13"/>
        <end position="137"/>
    </location>
</feature>